<dbReference type="RefSeq" id="XP_049152196.1">
    <property type="nucleotide sequence ID" value="XM_049295049.1"/>
</dbReference>
<evidence type="ECO:0000256" key="1">
    <source>
        <dbReference type="SAM" id="SignalP"/>
    </source>
</evidence>
<keyword evidence="3" id="KW-1185">Reference proteome</keyword>
<evidence type="ECO:0000313" key="2">
    <source>
        <dbReference type="EMBL" id="UQC90595.1"/>
    </source>
</evidence>
<keyword evidence="1" id="KW-0732">Signal</keyword>
<proteinExistence type="predicted"/>
<evidence type="ECO:0000313" key="3">
    <source>
        <dbReference type="Proteomes" id="UP000830671"/>
    </source>
</evidence>
<dbReference type="Proteomes" id="UP000830671">
    <property type="component" value="Chromosome 9"/>
</dbReference>
<sequence length="216" mass="23700">MELVCGLPVALLLSIHVSSHVLVSSRLSSSPQYPYPSIHPSIQYYPIHLTPPVALLRWPVVPSARFLSLPSLSLLTLARLFCPLSRACPPSIFLIPRSCPCRLFSSENGTSVDCFAFAVNSLSRHLEPNAVRQGPEAFLSPRILPAASQPTPPSKPRSIIRKYRIAHLRPTSSSPAHHHHLPRFTTEPTLPFSSSYPLATGPQLPVDLVRNCVAII</sequence>
<reference evidence="2" key="1">
    <citation type="journal article" date="2021" name="Mol. Plant Microbe Interact.">
        <title>Complete Genome Sequence of the Plant-Pathogenic Fungus Colletotrichum lupini.</title>
        <authorList>
            <person name="Baroncelli R."/>
            <person name="Pensec F."/>
            <person name="Da Lio D."/>
            <person name="Boufleur T."/>
            <person name="Vicente I."/>
            <person name="Sarrocco S."/>
            <person name="Picot A."/>
            <person name="Baraldi E."/>
            <person name="Sukno S."/>
            <person name="Thon M."/>
            <person name="Le Floch G."/>
        </authorList>
    </citation>
    <scope>NUCLEOTIDE SEQUENCE</scope>
    <source>
        <strain evidence="2">IMI 504893</strain>
    </source>
</reference>
<feature type="chain" id="PRO_5040211769" evidence="1">
    <location>
        <begin position="20"/>
        <end position="216"/>
    </location>
</feature>
<feature type="signal peptide" evidence="1">
    <location>
        <begin position="1"/>
        <end position="19"/>
    </location>
</feature>
<gene>
    <name evidence="2" type="ORF">CLUP02_16125</name>
</gene>
<dbReference type="EMBL" id="CP019481">
    <property type="protein sequence ID" value="UQC90595.1"/>
    <property type="molecule type" value="Genomic_DNA"/>
</dbReference>
<dbReference type="KEGG" id="clup:CLUP02_16125"/>
<name>A0A9Q8T878_9PEZI</name>
<dbReference type="AlphaFoldDB" id="A0A9Q8T878"/>
<protein>
    <submittedName>
        <fullName evidence="2">Uncharacterized protein</fullName>
    </submittedName>
</protein>
<organism evidence="2 3">
    <name type="scientific">Colletotrichum lupini</name>
    <dbReference type="NCBI Taxonomy" id="145971"/>
    <lineage>
        <taxon>Eukaryota</taxon>
        <taxon>Fungi</taxon>
        <taxon>Dikarya</taxon>
        <taxon>Ascomycota</taxon>
        <taxon>Pezizomycotina</taxon>
        <taxon>Sordariomycetes</taxon>
        <taxon>Hypocreomycetidae</taxon>
        <taxon>Glomerellales</taxon>
        <taxon>Glomerellaceae</taxon>
        <taxon>Colletotrichum</taxon>
        <taxon>Colletotrichum acutatum species complex</taxon>
    </lineage>
</organism>
<dbReference type="GeneID" id="73350059"/>
<accession>A0A9Q8T878</accession>